<keyword evidence="7 12" id="KW-0067">ATP-binding</keyword>
<feature type="coiled-coil region" evidence="15">
    <location>
        <begin position="39"/>
        <end position="106"/>
    </location>
</feature>
<evidence type="ECO:0000313" key="18">
    <source>
        <dbReference type="Proteomes" id="UP001155027"/>
    </source>
</evidence>
<evidence type="ECO:0000256" key="3">
    <source>
        <dbReference type="ARBA" id="ARBA00010728"/>
    </source>
</evidence>
<keyword evidence="9 12" id="KW-0030">Aminoacyl-tRNA synthetase</keyword>
<evidence type="ECO:0000256" key="12">
    <source>
        <dbReference type="HAMAP-Rule" id="MF_00176"/>
    </source>
</evidence>
<dbReference type="EC" id="6.1.1.11" evidence="12"/>
<keyword evidence="8 12" id="KW-0648">Protein biosynthesis</keyword>
<dbReference type="Pfam" id="PF00587">
    <property type="entry name" value="tRNA-synt_2b"/>
    <property type="match status" value="1"/>
</dbReference>
<comment type="function">
    <text evidence="12">Catalyzes the attachment of serine to tRNA(Ser). Is also able to aminoacylate tRNA(Sec) with serine, to form the misacylated tRNA L-seryl-tRNA(Sec), which will be further converted into selenocysteinyl-tRNA(Sec).</text>
</comment>
<dbReference type="InterPro" id="IPR015866">
    <property type="entry name" value="Ser-tRNA-synth_1_N"/>
</dbReference>
<comment type="catalytic activity">
    <reaction evidence="11 12">
        <text>tRNA(Ser) + L-serine + ATP = L-seryl-tRNA(Ser) + AMP + diphosphate + H(+)</text>
        <dbReference type="Rhea" id="RHEA:12292"/>
        <dbReference type="Rhea" id="RHEA-COMP:9669"/>
        <dbReference type="Rhea" id="RHEA-COMP:9703"/>
        <dbReference type="ChEBI" id="CHEBI:15378"/>
        <dbReference type="ChEBI" id="CHEBI:30616"/>
        <dbReference type="ChEBI" id="CHEBI:33019"/>
        <dbReference type="ChEBI" id="CHEBI:33384"/>
        <dbReference type="ChEBI" id="CHEBI:78442"/>
        <dbReference type="ChEBI" id="CHEBI:78533"/>
        <dbReference type="ChEBI" id="CHEBI:456215"/>
        <dbReference type="EC" id="6.1.1.11"/>
    </reaction>
</comment>
<reference evidence="17" key="1">
    <citation type="submission" date="2022-08" db="EMBL/GenBank/DDBJ databases">
        <title>Genomic Encyclopedia of Type Strains, Phase V (KMG-V): Genome sequencing to study the core and pangenomes of soil and plant-associated prokaryotes.</title>
        <authorList>
            <person name="Whitman W."/>
        </authorList>
    </citation>
    <scope>NUCLEOTIDE SEQUENCE</scope>
    <source>
        <strain evidence="17">0</strain>
    </source>
</reference>
<evidence type="ECO:0000256" key="2">
    <source>
        <dbReference type="ARBA" id="ARBA00005045"/>
    </source>
</evidence>
<dbReference type="PANTHER" id="PTHR43697">
    <property type="entry name" value="SERYL-TRNA SYNTHETASE"/>
    <property type="match status" value="1"/>
</dbReference>
<evidence type="ECO:0000256" key="13">
    <source>
        <dbReference type="PIRSR" id="PIRSR001529-1"/>
    </source>
</evidence>
<evidence type="ECO:0000256" key="11">
    <source>
        <dbReference type="ARBA" id="ARBA00048823"/>
    </source>
</evidence>
<dbReference type="InterPro" id="IPR010978">
    <property type="entry name" value="tRNA-bd_arm"/>
</dbReference>
<dbReference type="GO" id="GO:0004828">
    <property type="term" value="F:serine-tRNA ligase activity"/>
    <property type="evidence" value="ECO:0007669"/>
    <property type="project" value="UniProtKB-UniRule"/>
</dbReference>
<keyword evidence="5 12" id="KW-0436">Ligase</keyword>
<dbReference type="GO" id="GO:0005737">
    <property type="term" value="C:cytoplasm"/>
    <property type="evidence" value="ECO:0007669"/>
    <property type="project" value="UniProtKB-SubCell"/>
</dbReference>
<dbReference type="PROSITE" id="PS50862">
    <property type="entry name" value="AA_TRNA_LIGASE_II"/>
    <property type="match status" value="1"/>
</dbReference>
<feature type="binding site" evidence="13">
    <location>
        <position position="385"/>
    </location>
    <ligand>
        <name>L-serine</name>
        <dbReference type="ChEBI" id="CHEBI:33384"/>
    </ligand>
</feature>
<dbReference type="InterPro" id="IPR002314">
    <property type="entry name" value="aa-tRNA-synt_IIb"/>
</dbReference>
<feature type="binding site" evidence="12 13">
    <location>
        <position position="287"/>
    </location>
    <ligand>
        <name>L-serine</name>
        <dbReference type="ChEBI" id="CHEBI:33384"/>
    </ligand>
</feature>
<comment type="similarity">
    <text evidence="3 12">Belongs to the class-II aminoacyl-tRNA synthetase family. Type-1 seryl-tRNA synthetase subfamily.</text>
</comment>
<evidence type="ECO:0000256" key="1">
    <source>
        <dbReference type="ARBA" id="ARBA00004496"/>
    </source>
</evidence>
<name>A0A9X2PTI6_9BACT</name>
<evidence type="ECO:0000256" key="5">
    <source>
        <dbReference type="ARBA" id="ARBA00022598"/>
    </source>
</evidence>
<feature type="binding site" evidence="12">
    <location>
        <begin position="233"/>
        <end position="235"/>
    </location>
    <ligand>
        <name>L-serine</name>
        <dbReference type="ChEBI" id="CHEBI:33384"/>
    </ligand>
</feature>
<organism evidence="17 18">
    <name type="scientific">Salinibacter ruber</name>
    <dbReference type="NCBI Taxonomy" id="146919"/>
    <lineage>
        <taxon>Bacteria</taxon>
        <taxon>Pseudomonadati</taxon>
        <taxon>Rhodothermota</taxon>
        <taxon>Rhodothermia</taxon>
        <taxon>Rhodothermales</taxon>
        <taxon>Salinibacteraceae</taxon>
        <taxon>Salinibacter</taxon>
    </lineage>
</organism>
<dbReference type="SUPFAM" id="SSF46589">
    <property type="entry name" value="tRNA-binding arm"/>
    <property type="match status" value="1"/>
</dbReference>
<evidence type="ECO:0000256" key="4">
    <source>
        <dbReference type="ARBA" id="ARBA00022490"/>
    </source>
</evidence>
<comment type="caution">
    <text evidence="17">The sequence shown here is derived from an EMBL/GenBank/DDBJ whole genome shotgun (WGS) entry which is preliminary data.</text>
</comment>
<dbReference type="GO" id="GO:0016260">
    <property type="term" value="P:selenocysteine biosynthetic process"/>
    <property type="evidence" value="ECO:0007669"/>
    <property type="project" value="UniProtKB-UniRule"/>
</dbReference>
<proteinExistence type="inferred from homology"/>
<feature type="binding site" evidence="12 14">
    <location>
        <begin position="351"/>
        <end position="354"/>
    </location>
    <ligand>
        <name>ATP</name>
        <dbReference type="ChEBI" id="CHEBI:30616"/>
    </ligand>
</feature>
<gene>
    <name evidence="12" type="primary">serS</name>
    <name evidence="17" type="ORF">GGP71_000433</name>
</gene>
<dbReference type="InterPro" id="IPR002317">
    <property type="entry name" value="Ser-tRNA-ligase_type_1"/>
</dbReference>
<keyword evidence="15" id="KW-0175">Coiled coil</keyword>
<dbReference type="InterPro" id="IPR045864">
    <property type="entry name" value="aa-tRNA-synth_II/BPL/LPL"/>
</dbReference>
<dbReference type="HAMAP" id="MF_00176">
    <property type="entry name" value="Ser_tRNA_synth_type1"/>
    <property type="match status" value="1"/>
</dbReference>
<feature type="binding site" evidence="12">
    <location>
        <position position="387"/>
    </location>
    <ligand>
        <name>L-serine</name>
        <dbReference type="ChEBI" id="CHEBI:33384"/>
    </ligand>
</feature>
<feature type="binding site" evidence="13">
    <location>
        <position position="233"/>
    </location>
    <ligand>
        <name>L-serine</name>
        <dbReference type="ChEBI" id="CHEBI:33384"/>
    </ligand>
</feature>
<feature type="domain" description="Aminoacyl-transfer RNA synthetases class-II family profile" evidence="16">
    <location>
        <begin position="139"/>
        <end position="412"/>
    </location>
</feature>
<keyword evidence="4 12" id="KW-0963">Cytoplasm</keyword>
<dbReference type="SUPFAM" id="SSF55681">
    <property type="entry name" value="Class II aaRS and biotin synthetases"/>
    <property type="match status" value="1"/>
</dbReference>
<evidence type="ECO:0000256" key="10">
    <source>
        <dbReference type="ARBA" id="ARBA00047929"/>
    </source>
</evidence>
<keyword evidence="6 12" id="KW-0547">Nucleotide-binding</keyword>
<dbReference type="EMBL" id="JANUAU010000001">
    <property type="protein sequence ID" value="MCS3676537.1"/>
    <property type="molecule type" value="Genomic_DNA"/>
</dbReference>
<dbReference type="GO" id="GO:0005524">
    <property type="term" value="F:ATP binding"/>
    <property type="evidence" value="ECO:0007669"/>
    <property type="project" value="UniProtKB-UniRule"/>
</dbReference>
<evidence type="ECO:0000256" key="6">
    <source>
        <dbReference type="ARBA" id="ARBA00022741"/>
    </source>
</evidence>
<dbReference type="PRINTS" id="PR00981">
    <property type="entry name" value="TRNASYNTHSER"/>
</dbReference>
<dbReference type="AlphaFoldDB" id="A0A9X2PTI6"/>
<sequence>MLDLDTVRNDPRRVKEALRAKGIGSPDLVDTLLEVDETRRSAITELQDVQSRQNELSQQIGALKREGKDEEAEAIIEKTGRMKEKINRLKEEVQEAEVRQEELVLELPNIPHPSVPVGADEDDNEVEETIGEPPAFDFDPAPHWELADRHNLVDLERGAKVAGSGFPFYLGKGARLQRALLNFFLDRARERGYTEMQAPLFVNPESAKGTGQLPDKDALMYEIPRDDFYPIPTAEVPVTNFHRDEILAADDLPRRYCTYSPCWRREAGSYGSDVRGLNRLHQFDKVELVRIVPPDESYRALDALLEDAESALDALDLPYRRLLMCTGDMGFTQAKVYDLEVWSAAQERWLEVSSVSNFEAFQARRAQIRYRPEPEAKPELVHTLNGSGLAFPRIVAALLENNQQPDGSIELPEALHPYTGFARIGAEA</sequence>
<feature type="binding site" evidence="13">
    <location>
        <position position="264"/>
    </location>
    <ligand>
        <name>L-serine</name>
        <dbReference type="ChEBI" id="CHEBI:33384"/>
    </ligand>
</feature>
<dbReference type="GO" id="GO:0006434">
    <property type="term" value="P:seryl-tRNA aminoacylation"/>
    <property type="evidence" value="ECO:0007669"/>
    <property type="project" value="UniProtKB-UniRule"/>
</dbReference>
<dbReference type="InterPro" id="IPR033729">
    <property type="entry name" value="SerRS_core"/>
</dbReference>
<dbReference type="PANTHER" id="PTHR43697:SF1">
    <property type="entry name" value="SERINE--TRNA LIGASE"/>
    <property type="match status" value="1"/>
</dbReference>
<comment type="domain">
    <text evidence="12">Consists of two distinct domains, a catalytic core and a N-terminal extension that is involved in tRNA binding.</text>
</comment>
<evidence type="ECO:0000256" key="7">
    <source>
        <dbReference type="ARBA" id="ARBA00022840"/>
    </source>
</evidence>
<evidence type="ECO:0000259" key="16">
    <source>
        <dbReference type="PROSITE" id="PS50862"/>
    </source>
</evidence>
<dbReference type="CDD" id="cd00770">
    <property type="entry name" value="SerRS_core"/>
    <property type="match status" value="1"/>
</dbReference>
<dbReference type="RefSeq" id="WP_259079336.1">
    <property type="nucleotide sequence ID" value="NZ_JANUAU010000001.1"/>
</dbReference>
<evidence type="ECO:0000256" key="15">
    <source>
        <dbReference type="SAM" id="Coils"/>
    </source>
</evidence>
<dbReference type="Pfam" id="PF02403">
    <property type="entry name" value="Seryl_tRNA_N"/>
    <property type="match status" value="1"/>
</dbReference>
<comment type="caution">
    <text evidence="12">Lacks conserved residue(s) required for the propagation of feature annotation.</text>
</comment>
<dbReference type="Gene3D" id="3.30.930.10">
    <property type="entry name" value="Bira Bifunctional Protein, Domain 2"/>
    <property type="match status" value="1"/>
</dbReference>
<dbReference type="InterPro" id="IPR042103">
    <property type="entry name" value="SerRS_1_N_sf"/>
</dbReference>
<accession>A0A9X2PTI6</accession>
<comment type="subunit">
    <text evidence="12">Homodimer. The tRNA molecule binds across the dimer.</text>
</comment>
<feature type="binding site" evidence="12 14">
    <location>
        <begin position="264"/>
        <end position="266"/>
    </location>
    <ligand>
        <name>ATP</name>
        <dbReference type="ChEBI" id="CHEBI:30616"/>
    </ligand>
</feature>
<evidence type="ECO:0000256" key="8">
    <source>
        <dbReference type="ARBA" id="ARBA00022917"/>
    </source>
</evidence>
<comment type="pathway">
    <text evidence="2 12">Aminoacyl-tRNA biosynthesis; selenocysteinyl-tRNA(Sec) biosynthesis; L-seryl-tRNA(Sec) from L-serine and tRNA(Sec): step 1/1.</text>
</comment>
<evidence type="ECO:0000256" key="14">
    <source>
        <dbReference type="PIRSR" id="PIRSR001529-2"/>
    </source>
</evidence>
<dbReference type="InterPro" id="IPR006195">
    <property type="entry name" value="aa-tRNA-synth_II"/>
</dbReference>
<dbReference type="Proteomes" id="UP001155027">
    <property type="component" value="Unassembled WGS sequence"/>
</dbReference>
<comment type="catalytic activity">
    <reaction evidence="10 12">
        <text>tRNA(Sec) + L-serine + ATP = L-seryl-tRNA(Sec) + AMP + diphosphate + H(+)</text>
        <dbReference type="Rhea" id="RHEA:42580"/>
        <dbReference type="Rhea" id="RHEA-COMP:9742"/>
        <dbReference type="Rhea" id="RHEA-COMP:10128"/>
        <dbReference type="ChEBI" id="CHEBI:15378"/>
        <dbReference type="ChEBI" id="CHEBI:30616"/>
        <dbReference type="ChEBI" id="CHEBI:33019"/>
        <dbReference type="ChEBI" id="CHEBI:33384"/>
        <dbReference type="ChEBI" id="CHEBI:78442"/>
        <dbReference type="ChEBI" id="CHEBI:78533"/>
        <dbReference type="ChEBI" id="CHEBI:456215"/>
        <dbReference type="EC" id="6.1.1.11"/>
    </reaction>
</comment>
<dbReference type="PIRSF" id="PIRSF001529">
    <property type="entry name" value="Ser-tRNA-synth_IIa"/>
    <property type="match status" value="1"/>
</dbReference>
<protein>
    <recommendedName>
        <fullName evidence="12">Serine--tRNA ligase</fullName>
        <ecNumber evidence="12">6.1.1.11</ecNumber>
    </recommendedName>
    <alternativeName>
        <fullName evidence="12">Seryl-tRNA synthetase</fullName>
        <shortName evidence="12">SerRS</shortName>
    </alternativeName>
    <alternativeName>
        <fullName evidence="12">Seryl-tRNA(Ser/Sec) synthetase</fullName>
    </alternativeName>
</protein>
<dbReference type="Gene3D" id="1.10.287.40">
    <property type="entry name" value="Serine-tRNA synthetase, tRNA binding domain"/>
    <property type="match status" value="1"/>
</dbReference>
<evidence type="ECO:0000256" key="9">
    <source>
        <dbReference type="ARBA" id="ARBA00023146"/>
    </source>
</evidence>
<evidence type="ECO:0000313" key="17">
    <source>
        <dbReference type="EMBL" id="MCS3676537.1"/>
    </source>
</evidence>
<dbReference type="NCBIfam" id="TIGR00414">
    <property type="entry name" value="serS"/>
    <property type="match status" value="1"/>
</dbReference>
<comment type="subcellular location">
    <subcellularLocation>
        <location evidence="1 12">Cytoplasm</location>
    </subcellularLocation>
</comment>